<keyword evidence="2" id="KW-1185">Reference proteome</keyword>
<protein>
    <submittedName>
        <fullName evidence="1">Uncharacterized protein</fullName>
    </submittedName>
</protein>
<evidence type="ECO:0000313" key="2">
    <source>
        <dbReference type="Proteomes" id="UP001064048"/>
    </source>
</evidence>
<accession>A0ACC0K086</accession>
<gene>
    <name evidence="1" type="ORF">MSG28_000355</name>
</gene>
<dbReference type="EMBL" id="CM046131">
    <property type="protein sequence ID" value="KAI8429852.1"/>
    <property type="molecule type" value="Genomic_DNA"/>
</dbReference>
<reference evidence="1 2" key="1">
    <citation type="journal article" date="2022" name="Genome Biol. Evol.">
        <title>The Spruce Budworm Genome: Reconstructing the Evolutionary History of Antifreeze Proteins.</title>
        <authorList>
            <person name="Beliveau C."/>
            <person name="Gagne P."/>
            <person name="Picq S."/>
            <person name="Vernygora O."/>
            <person name="Keeling C.I."/>
            <person name="Pinkney K."/>
            <person name="Doucet D."/>
            <person name="Wen F."/>
            <person name="Johnston J.S."/>
            <person name="Maaroufi H."/>
            <person name="Boyle B."/>
            <person name="Laroche J."/>
            <person name="Dewar K."/>
            <person name="Juretic N."/>
            <person name="Blackburn G."/>
            <person name="Nisole A."/>
            <person name="Brunet B."/>
            <person name="Brandao M."/>
            <person name="Lumley L."/>
            <person name="Duan J."/>
            <person name="Quan G."/>
            <person name="Lucarotti C.J."/>
            <person name="Roe A.D."/>
            <person name="Sperling F.A.H."/>
            <person name="Levesque R.C."/>
            <person name="Cusson M."/>
        </authorList>
    </citation>
    <scope>NUCLEOTIDE SEQUENCE [LARGE SCALE GENOMIC DNA]</scope>
    <source>
        <strain evidence="1">Glfc:IPQL:Cfum</strain>
    </source>
</reference>
<sequence length="386" mass="41828">MDGPGRGFRGGGRGGPPGGPNQRGRGGFDMRGRGGGMRGRGGPMGGPPRGGPAMRGGPRGFRGGPMRGGGGDRGGRNFSSGPQGPGPHPVPTIETRGAPPQRGGFNRGGPGGMRGRGGRGRGDFGQRNDRGGGRGMGMRGMIYLVVDVEAEVMDLQDQVDQEALRLGVPPCNLDQLRLHTRGQGLRQGLDLKVVHHSSEEQAHPMGAQVDLQNVAGLRVHEGEVEVAVPLRKEAINNLLHRTMLHHLMDMAHHRTLVTSLMNNLLPILMFNQHTTHLVRTKLTATHHRHQLNLIRAIIQVAMVVQAMVIQPVKEAMMMVIPAVIRQERETPGTELRSPLMVGLHLPTIHTHNPRTTLTNSRNSNTTTTMYNHMDDIIRSLIKEIRP</sequence>
<name>A0ACC0K086_CHOFU</name>
<dbReference type="Proteomes" id="UP001064048">
    <property type="component" value="Chromosome Z"/>
</dbReference>
<comment type="caution">
    <text evidence="1">The sequence shown here is derived from an EMBL/GenBank/DDBJ whole genome shotgun (WGS) entry which is preliminary data.</text>
</comment>
<evidence type="ECO:0000313" key="1">
    <source>
        <dbReference type="EMBL" id="KAI8429852.1"/>
    </source>
</evidence>
<proteinExistence type="predicted"/>
<organism evidence="1 2">
    <name type="scientific">Choristoneura fumiferana</name>
    <name type="common">Spruce budworm moth</name>
    <name type="synonym">Archips fumiferana</name>
    <dbReference type="NCBI Taxonomy" id="7141"/>
    <lineage>
        <taxon>Eukaryota</taxon>
        <taxon>Metazoa</taxon>
        <taxon>Ecdysozoa</taxon>
        <taxon>Arthropoda</taxon>
        <taxon>Hexapoda</taxon>
        <taxon>Insecta</taxon>
        <taxon>Pterygota</taxon>
        <taxon>Neoptera</taxon>
        <taxon>Endopterygota</taxon>
        <taxon>Lepidoptera</taxon>
        <taxon>Glossata</taxon>
        <taxon>Ditrysia</taxon>
        <taxon>Tortricoidea</taxon>
        <taxon>Tortricidae</taxon>
        <taxon>Tortricinae</taxon>
        <taxon>Choristoneura</taxon>
    </lineage>
</organism>